<evidence type="ECO:0000313" key="2">
    <source>
        <dbReference type="EMBL" id="KAJ5455698.1"/>
    </source>
</evidence>
<dbReference type="EMBL" id="JAPVEA010000004">
    <property type="protein sequence ID" value="KAJ5455698.1"/>
    <property type="molecule type" value="Genomic_DNA"/>
</dbReference>
<dbReference type="GeneID" id="81597587"/>
<name>A0AAD6C9J3_9EURO</name>
<dbReference type="Pfam" id="PF24494">
    <property type="entry name" value="DUF7587"/>
    <property type="match status" value="1"/>
</dbReference>
<dbReference type="AlphaFoldDB" id="A0AAD6C9J3"/>
<keyword evidence="3" id="KW-1185">Reference proteome</keyword>
<evidence type="ECO:0000313" key="3">
    <source>
        <dbReference type="Proteomes" id="UP001213681"/>
    </source>
</evidence>
<dbReference type="Proteomes" id="UP001213681">
    <property type="component" value="Unassembled WGS sequence"/>
</dbReference>
<reference evidence="2" key="1">
    <citation type="submission" date="2022-12" db="EMBL/GenBank/DDBJ databases">
        <authorList>
            <person name="Petersen C."/>
        </authorList>
    </citation>
    <scope>NUCLEOTIDE SEQUENCE</scope>
    <source>
        <strain evidence="2">IBT 16125</strain>
    </source>
</reference>
<accession>A0AAD6C9J3</accession>
<protein>
    <recommendedName>
        <fullName evidence="1">DUF7587 domain-containing protein</fullName>
    </recommendedName>
</protein>
<proteinExistence type="predicted"/>
<gene>
    <name evidence="2" type="ORF">N7458_003962</name>
</gene>
<evidence type="ECO:0000259" key="1">
    <source>
        <dbReference type="Pfam" id="PF24494"/>
    </source>
</evidence>
<dbReference type="RefSeq" id="XP_056768071.1">
    <property type="nucleotide sequence ID" value="XM_056907344.1"/>
</dbReference>
<organism evidence="2 3">
    <name type="scientific">Penicillium daleae</name>
    <dbReference type="NCBI Taxonomy" id="63821"/>
    <lineage>
        <taxon>Eukaryota</taxon>
        <taxon>Fungi</taxon>
        <taxon>Dikarya</taxon>
        <taxon>Ascomycota</taxon>
        <taxon>Pezizomycotina</taxon>
        <taxon>Eurotiomycetes</taxon>
        <taxon>Eurotiomycetidae</taxon>
        <taxon>Eurotiales</taxon>
        <taxon>Aspergillaceae</taxon>
        <taxon>Penicillium</taxon>
    </lineage>
</organism>
<comment type="caution">
    <text evidence="2">The sequence shown here is derived from an EMBL/GenBank/DDBJ whole genome shotgun (WGS) entry which is preliminary data.</text>
</comment>
<sequence length="318" mass="36863">MDSLTEALQSTRLNNEPEELEQLVFNPQPDTGIEDTVLDNIPRYLFRLASPKSDGTTDERWVRSAAAVDNDPSSLEDIFSNLDIDKREEIAHMLNLHLRWWPKDDVQDNFVSWTSSLLFAIQYIYYRHYKDGTSLDEIKLYVVDTTIFPRGTFMRDLDLLDIFGGFDHNLQNLQSLRNGDTWYFGEYLSQGSLKIENKCQVIPADVLFERNRLRRIQPQFANIYRGERQRAPTWANEVVRLRRAIWPLPSPSTSAPTGMGDRLQAIEEIMQHVAPDWRFPIAIHFAALIGPNIPRVEMASRNVGFLDSQSWSFPWLTD</sequence>
<dbReference type="InterPro" id="IPR056009">
    <property type="entry name" value="DUF7587"/>
</dbReference>
<feature type="domain" description="DUF7587" evidence="1">
    <location>
        <begin position="41"/>
        <end position="164"/>
    </location>
</feature>
<reference evidence="2" key="2">
    <citation type="journal article" date="2023" name="IMA Fungus">
        <title>Comparative genomic study of the Penicillium genus elucidates a diverse pangenome and 15 lateral gene transfer events.</title>
        <authorList>
            <person name="Petersen C."/>
            <person name="Sorensen T."/>
            <person name="Nielsen M.R."/>
            <person name="Sondergaard T.E."/>
            <person name="Sorensen J.L."/>
            <person name="Fitzpatrick D.A."/>
            <person name="Frisvad J.C."/>
            <person name="Nielsen K.L."/>
        </authorList>
    </citation>
    <scope>NUCLEOTIDE SEQUENCE</scope>
    <source>
        <strain evidence="2">IBT 16125</strain>
    </source>
</reference>